<keyword evidence="1" id="KW-0732">Signal</keyword>
<evidence type="ECO:0000313" key="2">
    <source>
        <dbReference type="EMBL" id="GAA0263998.1"/>
    </source>
</evidence>
<feature type="signal peptide" evidence="1">
    <location>
        <begin position="1"/>
        <end position="21"/>
    </location>
</feature>
<accession>A0ABN0UX25</accession>
<evidence type="ECO:0000313" key="3">
    <source>
        <dbReference type="Proteomes" id="UP001500967"/>
    </source>
</evidence>
<feature type="chain" id="PRO_5045194846" evidence="1">
    <location>
        <begin position="22"/>
        <end position="351"/>
    </location>
</feature>
<sequence length="351" mass="36355">MFRMGAVVLTMVLLVVSACTAPERAAEDLGWRTIALPGAFPRTLAVDGDRVLVAGEKGRYEPAAWVVDRSVTALALRPHSGYGPTADLVAATLSGDTVTFVGQRAGGAHGIPRWTIWGGTVSGGADDLPQTFETFGGPDSLGLVGLQTVAGEPLLLGNWADGPSGPAFWRATGARWARAPTTLTGFLASGFGVLGGRPVVVGHSTSGGSLRPTVWLGSTDLRSWRAVPLGDAPVARALDLSCAGAVCLVAVRTPGKGLSVWEIGETARELPAPEMAGGAEWAQVVAGPDGGRVVAFGSADRSVFCYWKVDDWRYAVPPTGVVRDLAAVGNRFVAIVGDGEQESSPRELVTT</sequence>
<protein>
    <submittedName>
        <fullName evidence="2">Uncharacterized protein</fullName>
    </submittedName>
</protein>
<organism evidence="2 3">
    <name type="scientific">Cryptosporangium japonicum</name>
    <dbReference type="NCBI Taxonomy" id="80872"/>
    <lineage>
        <taxon>Bacteria</taxon>
        <taxon>Bacillati</taxon>
        <taxon>Actinomycetota</taxon>
        <taxon>Actinomycetes</taxon>
        <taxon>Cryptosporangiales</taxon>
        <taxon>Cryptosporangiaceae</taxon>
        <taxon>Cryptosporangium</taxon>
    </lineage>
</organism>
<name>A0ABN0UX25_9ACTN</name>
<dbReference type="SUPFAM" id="SSF50965">
    <property type="entry name" value="Galactose oxidase, central domain"/>
    <property type="match status" value="1"/>
</dbReference>
<keyword evidence="3" id="KW-1185">Reference proteome</keyword>
<reference evidence="2 3" key="1">
    <citation type="journal article" date="2019" name="Int. J. Syst. Evol. Microbiol.">
        <title>The Global Catalogue of Microorganisms (GCM) 10K type strain sequencing project: providing services to taxonomists for standard genome sequencing and annotation.</title>
        <authorList>
            <consortium name="The Broad Institute Genomics Platform"/>
            <consortium name="The Broad Institute Genome Sequencing Center for Infectious Disease"/>
            <person name="Wu L."/>
            <person name="Ma J."/>
        </authorList>
    </citation>
    <scope>NUCLEOTIDE SEQUENCE [LARGE SCALE GENOMIC DNA]</scope>
    <source>
        <strain evidence="2 3">JCM 10425</strain>
    </source>
</reference>
<comment type="caution">
    <text evidence="2">The sequence shown here is derived from an EMBL/GenBank/DDBJ whole genome shotgun (WGS) entry which is preliminary data.</text>
</comment>
<evidence type="ECO:0000256" key="1">
    <source>
        <dbReference type="SAM" id="SignalP"/>
    </source>
</evidence>
<dbReference type="InterPro" id="IPR011043">
    <property type="entry name" value="Gal_Oxase/kelch_b-propeller"/>
</dbReference>
<gene>
    <name evidence="2" type="ORF">GCM10009539_57770</name>
</gene>
<dbReference type="RefSeq" id="WP_344652061.1">
    <property type="nucleotide sequence ID" value="NZ_BAAAGX010000023.1"/>
</dbReference>
<dbReference type="Proteomes" id="UP001500967">
    <property type="component" value="Unassembled WGS sequence"/>
</dbReference>
<proteinExistence type="predicted"/>
<dbReference type="EMBL" id="BAAAGX010000023">
    <property type="protein sequence ID" value="GAA0263998.1"/>
    <property type="molecule type" value="Genomic_DNA"/>
</dbReference>
<dbReference type="PROSITE" id="PS51257">
    <property type="entry name" value="PROKAR_LIPOPROTEIN"/>
    <property type="match status" value="1"/>
</dbReference>